<comment type="caution">
    <text evidence="1">The sequence shown here is derived from an EMBL/GenBank/DDBJ whole genome shotgun (WGS) entry which is preliminary data.</text>
</comment>
<dbReference type="RefSeq" id="WP_200591133.1">
    <property type="nucleotide sequence ID" value="NZ_JAEPBG010000002.1"/>
</dbReference>
<sequence>MATIRVAPNEVQVDDIIYTFESSGVADEFEACVATVDVGHCETQCVPVGKRDAGMPPVAEFPVD</sequence>
<organism evidence="1 2">
    <name type="scientific">Noviherbaspirillum pedocola</name>
    <dbReference type="NCBI Taxonomy" id="2801341"/>
    <lineage>
        <taxon>Bacteria</taxon>
        <taxon>Pseudomonadati</taxon>
        <taxon>Pseudomonadota</taxon>
        <taxon>Betaproteobacteria</taxon>
        <taxon>Burkholderiales</taxon>
        <taxon>Oxalobacteraceae</taxon>
        <taxon>Noviherbaspirillum</taxon>
    </lineage>
</organism>
<protein>
    <submittedName>
        <fullName evidence="1">Uncharacterized protein</fullName>
    </submittedName>
</protein>
<evidence type="ECO:0000313" key="2">
    <source>
        <dbReference type="Proteomes" id="UP000622890"/>
    </source>
</evidence>
<accession>A0A934W0R0</accession>
<dbReference type="AlphaFoldDB" id="A0A934W0R0"/>
<gene>
    <name evidence="1" type="ORF">JJB74_07180</name>
</gene>
<proteinExistence type="predicted"/>
<name>A0A934W0R0_9BURK</name>
<dbReference type="Proteomes" id="UP000622890">
    <property type="component" value="Unassembled WGS sequence"/>
</dbReference>
<evidence type="ECO:0000313" key="1">
    <source>
        <dbReference type="EMBL" id="MBK4734381.1"/>
    </source>
</evidence>
<reference evidence="1" key="1">
    <citation type="submission" date="2021-01" db="EMBL/GenBank/DDBJ databases">
        <title>Genome sequence of strain Noviherbaspirillum sp. DKR-6.</title>
        <authorList>
            <person name="Chaudhary D.K."/>
        </authorList>
    </citation>
    <scope>NUCLEOTIDE SEQUENCE</scope>
    <source>
        <strain evidence="1">DKR-6</strain>
    </source>
</reference>
<dbReference type="EMBL" id="JAEPBG010000002">
    <property type="protein sequence ID" value="MBK4734381.1"/>
    <property type="molecule type" value="Genomic_DNA"/>
</dbReference>
<keyword evidence="2" id="KW-1185">Reference proteome</keyword>